<reference evidence="1" key="1">
    <citation type="submission" date="2021-02" db="EMBL/GenBank/DDBJ databases">
        <title>First Annotated Genome of the Yellow-green Alga Tribonema minus.</title>
        <authorList>
            <person name="Mahan K.M."/>
        </authorList>
    </citation>
    <scope>NUCLEOTIDE SEQUENCE</scope>
    <source>
        <strain evidence="1">UTEX B ZZ1240</strain>
    </source>
</reference>
<dbReference type="Proteomes" id="UP000664859">
    <property type="component" value="Unassembled WGS sequence"/>
</dbReference>
<keyword evidence="2" id="KW-1185">Reference proteome</keyword>
<evidence type="ECO:0000313" key="2">
    <source>
        <dbReference type="Proteomes" id="UP000664859"/>
    </source>
</evidence>
<name>A0A835ZHD9_9STRA</name>
<dbReference type="EMBL" id="JAFCMP010000059">
    <property type="protein sequence ID" value="KAG5188958.1"/>
    <property type="molecule type" value="Genomic_DNA"/>
</dbReference>
<protein>
    <submittedName>
        <fullName evidence="1">Uncharacterized protein</fullName>
    </submittedName>
</protein>
<sequence>MECFYCEQDTTYEAKWHDRDAPLGLPIMVPIDREKATRAHGVCAMFFGLYTKRPVTCGLCNSPSNAAVKCTHPHCSEYVHPWCASKLVQGRVNLTIQCNTVFREIYCELHGNGRFNCTPEDTVLAICDTARYIEGFYGASALEKNLNQTVVRYLSPQSRTQFMCARDCFATIENTIANTLGFAYDTSSYIHTVLKDAIKAADNATRGFDDQPATLALSNVPVSLITAPVQPDDYVLPPLPRSDNPFFIDTIKQHLVLDQFIEGELEHMGPVVQAAPIASVAHAAPVAPVAPVAHVTPVAPVAPVASVAPVAPEASVASVAHAAPVAQLQSDVVVKHEPEEQEPTFVCFFRGCHQQAFWSGAFIFDDIKLDQFLCPAHSSSTLDPAAHGINAATVADLDELIRTAALEPAVAEAMVSLLDVLAFA</sequence>
<proteinExistence type="predicted"/>
<comment type="caution">
    <text evidence="1">The sequence shown here is derived from an EMBL/GenBank/DDBJ whole genome shotgun (WGS) entry which is preliminary data.</text>
</comment>
<accession>A0A835ZHD9</accession>
<evidence type="ECO:0000313" key="1">
    <source>
        <dbReference type="EMBL" id="KAG5188958.1"/>
    </source>
</evidence>
<gene>
    <name evidence="1" type="ORF">JKP88DRAFT_287041</name>
</gene>
<organism evidence="1 2">
    <name type="scientific">Tribonema minus</name>
    <dbReference type="NCBI Taxonomy" id="303371"/>
    <lineage>
        <taxon>Eukaryota</taxon>
        <taxon>Sar</taxon>
        <taxon>Stramenopiles</taxon>
        <taxon>Ochrophyta</taxon>
        <taxon>PX clade</taxon>
        <taxon>Xanthophyceae</taxon>
        <taxon>Tribonematales</taxon>
        <taxon>Tribonemataceae</taxon>
        <taxon>Tribonema</taxon>
    </lineage>
</organism>
<dbReference type="AlphaFoldDB" id="A0A835ZHD9"/>